<dbReference type="Pfam" id="PF01841">
    <property type="entry name" value="Transglut_core"/>
    <property type="match status" value="1"/>
</dbReference>
<dbReference type="STRING" id="585531.HMPREF0063_10383"/>
<dbReference type="SUPFAM" id="SSF54001">
    <property type="entry name" value="Cysteine proteinases"/>
    <property type="match status" value="1"/>
</dbReference>
<sequence>MTMQMRIKHTTGYVYPEGAVASYNEARMTPMTTAGQYVLRSRLDITPTPWSFEYRDYWGSSVTSFEVHDPHDALTVVATSTVETSPAADRGDGVAWGDLAAVADEWCEFLVDSPWVRPSADLLERLPALREAAATPADYVAAAAALLHAEVVYQPGSTVVTTVAADAWDSRAGVCQDFAHLLIGVLRWAGIPARYVSGYLHPATDPEIGEPVEGESHAWVEWWDGEWTGWDVTNDVVPGEQHVIVARGRDYADNPPLRGIYATPGESEMFVTVEITRLR</sequence>
<reference evidence="2" key="1">
    <citation type="submission" date="2010-08" db="EMBL/GenBank/DDBJ databases">
        <authorList>
            <person name="Muzny D."/>
            <person name="Qin X."/>
            <person name="Buhay C."/>
            <person name="Dugan-Rocha S."/>
            <person name="Ding Y."/>
            <person name="Chen G."/>
            <person name="Hawes A."/>
            <person name="Holder M."/>
            <person name="Jhangiani S."/>
            <person name="Johnson A."/>
            <person name="Khan Z."/>
            <person name="Li Z."/>
            <person name="Liu W."/>
            <person name="Liu X."/>
            <person name="Perez L."/>
            <person name="Shen H."/>
            <person name="Wang Q."/>
            <person name="Watt J."/>
            <person name="Xi L."/>
            <person name="Xin Y."/>
            <person name="Zhou J."/>
            <person name="Deng J."/>
            <person name="Jiang H."/>
            <person name="Liu Y."/>
            <person name="Qu J."/>
            <person name="Song X.-Z."/>
            <person name="Zhang L."/>
            <person name="Villasana D."/>
            <person name="Johnson A."/>
            <person name="Liu J."/>
            <person name="Liyanage D."/>
            <person name="Lorensuhewa L."/>
            <person name="Robinson T."/>
            <person name="Song A."/>
            <person name="Song B.-B."/>
            <person name="Dinh H."/>
            <person name="Thornton R."/>
            <person name="Coyle M."/>
            <person name="Francisco L."/>
            <person name="Jackson L."/>
            <person name="Javaid M."/>
            <person name="Korchina V."/>
            <person name="Kovar C."/>
            <person name="Mata R."/>
            <person name="Mathew T."/>
            <person name="Ngo R."/>
            <person name="Nguyen L."/>
            <person name="Nguyen N."/>
            <person name="Okwuonu G."/>
            <person name="Ongeri F."/>
            <person name="Pham C."/>
            <person name="Simmons D."/>
            <person name="Wilczek-Boney K."/>
            <person name="Hale W."/>
            <person name="Jakkamsetti A."/>
            <person name="Pham P."/>
            <person name="Ruth R."/>
            <person name="San Lucas F."/>
            <person name="Warren J."/>
            <person name="Zhang J."/>
            <person name="Zhao Z."/>
            <person name="Zhou C."/>
            <person name="Zhu D."/>
            <person name="Lee S."/>
            <person name="Bess C."/>
            <person name="Blankenburg K."/>
            <person name="Forbes L."/>
            <person name="Fu Q."/>
            <person name="Gubbala S."/>
            <person name="Hirani K."/>
            <person name="Jayaseelan J.C."/>
            <person name="Lara F."/>
            <person name="Munidasa M."/>
            <person name="Palculict T."/>
            <person name="Patil S."/>
            <person name="Pu L.-L."/>
            <person name="Saada N."/>
            <person name="Tang L."/>
            <person name="Weissenberger G."/>
            <person name="Zhu Y."/>
            <person name="Hemphill L."/>
            <person name="Shang Y."/>
            <person name="Youmans B."/>
            <person name="Ayvaz T."/>
            <person name="Ross M."/>
            <person name="Santibanez J."/>
            <person name="Aqrawi P."/>
            <person name="Gross S."/>
            <person name="Joshi V."/>
            <person name="Fowler G."/>
            <person name="Nazareth L."/>
            <person name="Reid J."/>
            <person name="Worley K."/>
            <person name="Petrosino J."/>
            <person name="Highlander S."/>
            <person name="Gibbs R."/>
        </authorList>
    </citation>
    <scope>NUCLEOTIDE SEQUENCE [LARGE SCALE GENOMIC DNA]</scope>
    <source>
        <strain evidence="2">DSM 15272</strain>
    </source>
</reference>
<name>E2S8M6_9ACTN</name>
<comment type="caution">
    <text evidence="2">The sequence shown here is derived from an EMBL/GenBank/DDBJ whole genome shotgun (WGS) entry which is preliminary data.</text>
</comment>
<dbReference type="EMBL" id="ACLF03000002">
    <property type="protein sequence ID" value="EFQ84531.1"/>
    <property type="molecule type" value="Genomic_DNA"/>
</dbReference>
<evidence type="ECO:0000259" key="1">
    <source>
        <dbReference type="SMART" id="SM00460"/>
    </source>
</evidence>
<accession>E2S8M6</accession>
<dbReference type="Proteomes" id="UP000003111">
    <property type="component" value="Unassembled WGS sequence"/>
</dbReference>
<evidence type="ECO:0000313" key="2">
    <source>
        <dbReference type="EMBL" id="EFQ84531.1"/>
    </source>
</evidence>
<dbReference type="AlphaFoldDB" id="E2S8M6"/>
<dbReference type="Gene3D" id="3.10.620.30">
    <property type="match status" value="1"/>
</dbReference>
<dbReference type="SMART" id="SM00460">
    <property type="entry name" value="TGc"/>
    <property type="match status" value="1"/>
</dbReference>
<organism evidence="2 3">
    <name type="scientific">Aeromicrobium marinum DSM 15272</name>
    <dbReference type="NCBI Taxonomy" id="585531"/>
    <lineage>
        <taxon>Bacteria</taxon>
        <taxon>Bacillati</taxon>
        <taxon>Actinomycetota</taxon>
        <taxon>Actinomycetes</taxon>
        <taxon>Propionibacteriales</taxon>
        <taxon>Nocardioidaceae</taxon>
        <taxon>Aeromicrobium</taxon>
    </lineage>
</organism>
<keyword evidence="3" id="KW-1185">Reference proteome</keyword>
<dbReference type="eggNOG" id="COG1305">
    <property type="taxonomic scope" value="Bacteria"/>
</dbReference>
<proteinExistence type="predicted"/>
<dbReference type="InterPro" id="IPR002931">
    <property type="entry name" value="Transglutaminase-like"/>
</dbReference>
<dbReference type="PANTHER" id="PTHR33490:SF6">
    <property type="entry name" value="SLL1049 PROTEIN"/>
    <property type="match status" value="1"/>
</dbReference>
<dbReference type="InterPro" id="IPR013589">
    <property type="entry name" value="Bac_transglu_N"/>
</dbReference>
<dbReference type="InterPro" id="IPR038765">
    <property type="entry name" value="Papain-like_cys_pep_sf"/>
</dbReference>
<dbReference type="PANTHER" id="PTHR33490">
    <property type="entry name" value="BLR5614 PROTEIN-RELATED"/>
    <property type="match status" value="1"/>
</dbReference>
<gene>
    <name evidence="2" type="ORF">HMPREF0063_10383</name>
</gene>
<evidence type="ECO:0000313" key="3">
    <source>
        <dbReference type="Proteomes" id="UP000003111"/>
    </source>
</evidence>
<feature type="domain" description="Transglutaminase-like" evidence="1">
    <location>
        <begin position="167"/>
        <end position="234"/>
    </location>
</feature>
<dbReference type="Pfam" id="PF08379">
    <property type="entry name" value="Bact_transglu_N"/>
    <property type="match status" value="1"/>
</dbReference>
<dbReference type="HOGENOM" id="CLU_008973_1_2_11"/>
<protein>
    <submittedName>
        <fullName evidence="2">Transglutaminase-like protein</fullName>
    </submittedName>
</protein>